<dbReference type="PANTHER" id="PTHR47331:SF1">
    <property type="entry name" value="GAG-LIKE PROTEIN"/>
    <property type="match status" value="1"/>
</dbReference>
<dbReference type="InterPro" id="IPR005312">
    <property type="entry name" value="DUF1759"/>
</dbReference>
<evidence type="ECO:0000313" key="3">
    <source>
        <dbReference type="Proteomes" id="UP001497472"/>
    </source>
</evidence>
<protein>
    <submittedName>
        <fullName evidence="2">Uncharacterized protein</fullName>
    </submittedName>
</protein>
<evidence type="ECO:0000313" key="2">
    <source>
        <dbReference type="EMBL" id="CAK1552493.1"/>
    </source>
</evidence>
<dbReference type="Pfam" id="PF03564">
    <property type="entry name" value="DUF1759"/>
    <property type="match status" value="1"/>
</dbReference>
<feature type="compositionally biased region" description="Polar residues" evidence="1">
    <location>
        <begin position="9"/>
        <end position="21"/>
    </location>
</feature>
<comment type="caution">
    <text evidence="2">The sequence shown here is derived from an EMBL/GenBank/DDBJ whole genome shotgun (WGS) entry which is preliminary data.</text>
</comment>
<dbReference type="EMBL" id="CAVLEF010000146">
    <property type="protein sequence ID" value="CAK1552493.1"/>
    <property type="molecule type" value="Genomic_DNA"/>
</dbReference>
<accession>A0AAV1JST9</accession>
<feature type="region of interest" description="Disordered" evidence="1">
    <location>
        <begin position="48"/>
        <end position="76"/>
    </location>
</feature>
<organism evidence="2 3">
    <name type="scientific">Leptosia nina</name>
    <dbReference type="NCBI Taxonomy" id="320188"/>
    <lineage>
        <taxon>Eukaryota</taxon>
        <taxon>Metazoa</taxon>
        <taxon>Ecdysozoa</taxon>
        <taxon>Arthropoda</taxon>
        <taxon>Hexapoda</taxon>
        <taxon>Insecta</taxon>
        <taxon>Pterygota</taxon>
        <taxon>Neoptera</taxon>
        <taxon>Endopterygota</taxon>
        <taxon>Lepidoptera</taxon>
        <taxon>Glossata</taxon>
        <taxon>Ditrysia</taxon>
        <taxon>Papilionoidea</taxon>
        <taxon>Pieridae</taxon>
        <taxon>Pierinae</taxon>
        <taxon>Leptosia</taxon>
    </lineage>
</organism>
<proteinExistence type="predicted"/>
<dbReference type="PANTHER" id="PTHR47331">
    <property type="entry name" value="PHD-TYPE DOMAIN-CONTAINING PROTEIN"/>
    <property type="match status" value="1"/>
</dbReference>
<feature type="region of interest" description="Disordered" evidence="1">
    <location>
        <begin position="1"/>
        <end position="27"/>
    </location>
</feature>
<dbReference type="AlphaFoldDB" id="A0AAV1JST9"/>
<evidence type="ECO:0000256" key="1">
    <source>
        <dbReference type="SAM" id="MobiDB-lite"/>
    </source>
</evidence>
<gene>
    <name evidence="2" type="ORF">LNINA_LOCUS11534</name>
</gene>
<dbReference type="Proteomes" id="UP001497472">
    <property type="component" value="Unassembled WGS sequence"/>
</dbReference>
<keyword evidence="3" id="KW-1185">Reference proteome</keyword>
<sequence length="728" mass="83195">MYALADISHISTRSTSPVSNMEEQSKEEELLQLRLELLKLQQKVSSLEGHIPNEDPLGSKTNGGTSSPAGAAQESESDLSKLASAIMAAIQPAEMMCQHNLDLPRFNGSHSEWLAFQSAYRQTARHLSDVENMARLRRCLVGKAKEAVRSLLIYHTNPEEIMKLLESRFGRPDAIAITELESLRNLQKPGSTPRDLCMFTSRFCNIVCSLEALGKIYYLYNPEITRSTVEKLSTTLQHRFFAYAAQQPKQEADLLKLKRFLCTEADNCAPFARPESNFESKKPQVKLQRIYVTKDLKVRNNCVICDKNGHTVNKCLVFNELTVDKRWAKAKEKWLCFRCLKLRSTNHKCPTIQCGVDECQRSHHALLHLSNENNDMTSIETVVATSRKLNYDLNEKAQDLLEQHTHQEVDGIFETTKQNHSNASPPETCNIAHKSMQAVGIQLDRNSQLETRYEQEIKTDTYTNKNIVDQVQLEKDVTTDNVNHVAFVEEATPVKVCTGRSDTSSGYKGVAVNYDLVEHPNLPLVIPHTSSTIFKQDSLDSNTDMQESFKKMKMIDKDRNMVWNRAKGKETINKIVKKKQRKRIQNRNLFIKQRRSNWKREEMVRKWKAYSSKERIQQNSRVQVQYRREPHDTGKVKIGFVDFTSDNCLPYKKWTYDIVADTILSQEGDIKVADPITESIPERPARKPIILPTNGAILHHGDDASSVKDNRATHGGRMFRTARVRFKA</sequence>
<reference evidence="2 3" key="1">
    <citation type="submission" date="2023-11" db="EMBL/GenBank/DDBJ databases">
        <authorList>
            <person name="Okamura Y."/>
        </authorList>
    </citation>
    <scope>NUCLEOTIDE SEQUENCE [LARGE SCALE GENOMIC DNA]</scope>
</reference>
<feature type="compositionally biased region" description="Polar residues" evidence="1">
    <location>
        <begin position="59"/>
        <end position="68"/>
    </location>
</feature>
<name>A0AAV1JST9_9NEOP</name>